<evidence type="ECO:0000256" key="2">
    <source>
        <dbReference type="SAM" id="Phobius"/>
    </source>
</evidence>
<dbReference type="GO" id="GO:0016020">
    <property type="term" value="C:membrane"/>
    <property type="evidence" value="ECO:0007669"/>
    <property type="project" value="TreeGrafter"/>
</dbReference>
<feature type="region of interest" description="Disordered" evidence="1">
    <location>
        <begin position="607"/>
        <end position="631"/>
    </location>
</feature>
<protein>
    <recommendedName>
        <fullName evidence="5">PH domain-containing protein</fullName>
    </recommendedName>
</protein>
<keyword evidence="2" id="KW-1133">Transmembrane helix</keyword>
<feature type="transmembrane region" description="Helical" evidence="2">
    <location>
        <begin position="68"/>
        <end position="85"/>
    </location>
</feature>
<feature type="compositionally biased region" description="Basic residues" evidence="1">
    <location>
        <begin position="798"/>
        <end position="808"/>
    </location>
</feature>
<dbReference type="EMBL" id="SDEE01000028">
    <property type="protein sequence ID" value="RXW23980.1"/>
    <property type="molecule type" value="Genomic_DNA"/>
</dbReference>
<dbReference type="PANTHER" id="PTHR32251">
    <property type="entry name" value="3-OXO-5-ALPHA-STEROID 4-DEHYDROGENASE"/>
    <property type="match status" value="1"/>
</dbReference>
<feature type="compositionally biased region" description="Basic and acidic residues" evidence="1">
    <location>
        <begin position="819"/>
        <end position="828"/>
    </location>
</feature>
<dbReference type="Pfam" id="PF06966">
    <property type="entry name" value="DUF1295"/>
    <property type="match status" value="1"/>
</dbReference>
<comment type="caution">
    <text evidence="3">The sequence shown here is derived from an EMBL/GenBank/DDBJ whole genome shotgun (WGS) entry which is preliminary data.</text>
</comment>
<reference evidence="3 4" key="1">
    <citation type="submission" date="2019-01" db="EMBL/GenBank/DDBJ databases">
        <title>Draft genome sequence of Psathyrella aberdarensis IHI B618.</title>
        <authorList>
            <person name="Buettner E."/>
            <person name="Kellner H."/>
        </authorList>
    </citation>
    <scope>NUCLEOTIDE SEQUENCE [LARGE SCALE GENOMIC DNA]</scope>
    <source>
        <strain evidence="3 4">IHI B618</strain>
    </source>
</reference>
<name>A0A4Q2DTX2_9AGAR</name>
<proteinExistence type="predicted"/>
<accession>A0A4Q2DTX2</accession>
<feature type="region of interest" description="Disordered" evidence="1">
    <location>
        <begin position="462"/>
        <end position="550"/>
    </location>
</feature>
<evidence type="ECO:0008006" key="5">
    <source>
        <dbReference type="Google" id="ProtNLM"/>
    </source>
</evidence>
<feature type="compositionally biased region" description="Basic and acidic residues" evidence="1">
    <location>
        <begin position="501"/>
        <end position="550"/>
    </location>
</feature>
<keyword evidence="2" id="KW-0472">Membrane</keyword>
<feature type="transmembrane region" description="Helical" evidence="2">
    <location>
        <begin position="45"/>
        <end position="62"/>
    </location>
</feature>
<dbReference type="Gene3D" id="3.40.20.10">
    <property type="entry name" value="Severin"/>
    <property type="match status" value="1"/>
</dbReference>
<sequence>MAPVHALDKYYLTVTLLVTVGYQLLGFAIAWTFQFDKITDFTGGSNFFLLAILTLCIGNTFYARNVVASVLVMFWACRIAGFLLFRVLKMGSDTRFDEIRSHFWKFLGFWIGQIVWVWTVSLPVTILNSPAVSDPSYGGSNPAFGTSRDIAGIVVWAIGFLIESFADAQKYRAKASGTIPKGHPMNSDMSSEAEKILSAYNGVVQGELSWILLHYAYEQSDELELYCYGAEGLEEMKNKFYDLDQIFVAFYREELEETPGYALINYIPASTTHVQRVNSRRVGVILKKHQTMLTIDNLSQLTLPMIHKALVQPEPFSPPAMGASISLSSEPARSKFGKKPKPINIDHIPRRSFSETYAPQFPVPHQFVPPVPLLPSNHKSSGMLGGFLRRKKRDNSFDNDLPPPIPPKDDSIFLYKPPVPRESPPRYLASLPNAKRPSPTGSFSEWGVVSRLNGREVVVLPMDEEPPLPPTPPPPQIPKRVEVKSLPLKGKWARNPSIPSDPKERQRARQEARKQRELEERQAQEDERKRQEEIRRRKAEEKRRDEEEEIERRLRLEEELRQIAAERERKRRWEEEEEERKRRELEDKKRWEREKRLEEHKKLEQWRKQREKSQAEEARRSEEMRRREEDERRRKIQQAEKLVVQTKSVEPSITSGWVTIQFPDSLFWKRRYYRFVGRELHLHRSEKDLNTTLETLGLSGTVKALKEWKDGYEELEAIPYSFVVEFKDEKGTLSLFADSEEEKFRFLGLFKLRTWPLFPVVFKISSGFSSANPMEASPPPRRALKRSASTASLLTPPRTHRRRARGRSRGSCDSDSDSDDHRSKHHSDEEDEGNEPEGKRRVIKKRKLSSKAPQDEEDEEAKFWGGELPQVGDTKASSSRSKKPLLYQRFQSQSTGGTVSSEQGLVSPPPSHRKPAVPPAPVPGSPSPATTVSLPTTPQPKSKHKKGGSDSLVGLLRDSPTNPFIATPTGADSSDQVLESPSALLRGDQSPTPVYDKPTVTYVFRGVKRVYQNPMYNHAKSRPLSPPPNSKLPVEHPEFSPDPSCRPTLLFPEAHKKRKTKKAAAASSAKRSNRGKGNDSEDEDESLEQTLTRGRVKQPKFAKALTLDAELKKVAKKAVTKPKKAQVEDDPFC</sequence>
<dbReference type="SUPFAM" id="SSF50729">
    <property type="entry name" value="PH domain-like"/>
    <property type="match status" value="1"/>
</dbReference>
<dbReference type="PANTHER" id="PTHR32251:SF15">
    <property type="entry name" value="3-OXO-5-ALPHA-STEROID 4-DEHYDROGENASE (DUF1295)"/>
    <property type="match status" value="1"/>
</dbReference>
<feature type="transmembrane region" description="Helical" evidence="2">
    <location>
        <begin position="106"/>
        <end position="127"/>
    </location>
</feature>
<feature type="transmembrane region" description="Helical" evidence="2">
    <location>
        <begin position="12"/>
        <end position="33"/>
    </location>
</feature>
<evidence type="ECO:0000313" key="3">
    <source>
        <dbReference type="EMBL" id="RXW23980.1"/>
    </source>
</evidence>
<dbReference type="InterPro" id="IPR029006">
    <property type="entry name" value="ADF-H/Gelsolin-like_dom_sf"/>
</dbReference>
<feature type="compositionally biased region" description="Polar residues" evidence="1">
    <location>
        <begin position="959"/>
        <end position="979"/>
    </location>
</feature>
<feature type="region of interest" description="Disordered" evidence="1">
    <location>
        <begin position="1015"/>
        <end position="1104"/>
    </location>
</feature>
<keyword evidence="4" id="KW-1185">Reference proteome</keyword>
<evidence type="ECO:0000313" key="4">
    <source>
        <dbReference type="Proteomes" id="UP000290288"/>
    </source>
</evidence>
<feature type="compositionally biased region" description="Pro residues" evidence="1">
    <location>
        <begin position="467"/>
        <end position="477"/>
    </location>
</feature>
<keyword evidence="2" id="KW-0812">Transmembrane</keyword>
<dbReference type="CDD" id="cd00821">
    <property type="entry name" value="PH"/>
    <property type="match status" value="1"/>
</dbReference>
<feature type="region of interest" description="Disordered" evidence="1">
    <location>
        <begin position="393"/>
        <end position="446"/>
    </location>
</feature>
<organism evidence="3 4">
    <name type="scientific">Candolleomyces aberdarensis</name>
    <dbReference type="NCBI Taxonomy" id="2316362"/>
    <lineage>
        <taxon>Eukaryota</taxon>
        <taxon>Fungi</taxon>
        <taxon>Dikarya</taxon>
        <taxon>Basidiomycota</taxon>
        <taxon>Agaricomycotina</taxon>
        <taxon>Agaricomycetes</taxon>
        <taxon>Agaricomycetidae</taxon>
        <taxon>Agaricales</taxon>
        <taxon>Agaricineae</taxon>
        <taxon>Psathyrellaceae</taxon>
        <taxon>Candolleomyces</taxon>
    </lineage>
</organism>
<dbReference type="AlphaFoldDB" id="A0A4Q2DTX2"/>
<feature type="region of interest" description="Disordered" evidence="1">
    <location>
        <begin position="769"/>
        <end position="997"/>
    </location>
</feature>
<evidence type="ECO:0000256" key="1">
    <source>
        <dbReference type="SAM" id="MobiDB-lite"/>
    </source>
</evidence>
<dbReference type="InterPro" id="IPR010721">
    <property type="entry name" value="UstE-like"/>
</dbReference>
<dbReference type="OrthoDB" id="2123378at2759"/>
<feature type="compositionally biased region" description="Polar residues" evidence="1">
    <location>
        <begin position="889"/>
        <end position="904"/>
    </location>
</feature>
<gene>
    <name evidence="3" type="ORF">EST38_g1891</name>
</gene>
<feature type="compositionally biased region" description="Pro residues" evidence="1">
    <location>
        <begin position="916"/>
        <end position="926"/>
    </location>
</feature>
<dbReference type="Proteomes" id="UP000290288">
    <property type="component" value="Unassembled WGS sequence"/>
</dbReference>